<dbReference type="InterPro" id="IPR020845">
    <property type="entry name" value="AMP-binding_CS"/>
</dbReference>
<accession>A0A7G1PBU1</accession>
<dbReference type="PANTHER" id="PTHR43767">
    <property type="entry name" value="LONG-CHAIN-FATTY-ACID--COA LIGASE"/>
    <property type="match status" value="1"/>
</dbReference>
<sequence>MRIEGTRHPVKHEGFVPWPADVALRYTEAGCWRGRPLGSSMWDWSDAWGGRTAVVDGEQRLSYRELAASADALAEALADRGLTDGDTVLVQLPNCWEFVVVTLACFRLGVAPVMMLPPHRAYELASIGTHVDAKALVVPDEWRGYDHQDLAHRVAGTLPGDPLVLVVGDTVRPGGVDVRALLRPDGDTAARRGRLDASAPGATDAALFLLSGGTTGLPKVIGRTHNDYEYNIRQSAAACGITAETVYLAVLPAGHNYPLASPGILGTLSAGGRVVLLPSPRPEAVFEAIEREGVTTTSAVPAIALKWAEAAAGCGRDLSTLRHVHVGGSVLSPELAARIGPALGCRVQQVYGMAEGLICYTAPDAPDEVAHGTQGAPISAYDELLVVGPDGAPVGPGEIGELLTRGPYTPRGYYGVPDQNALSYTPDGWYRTGDQVRITPGGHVVVCGRVKDLINRGGEKIAAGEIETLVQEMPQVAEVAAVPAPDPDVGERVCLFVRVHEGHTLALEDVAAALTERGLAAFKIPERLEILADLPHTPVGKPDKKVLRNLLVTTIVR</sequence>
<feature type="domain" description="AMP-binding enzyme C-terminal" evidence="5">
    <location>
        <begin position="465"/>
        <end position="541"/>
    </location>
</feature>
<keyword evidence="1 6" id="KW-0436">Ligase</keyword>
<dbReference type="PROSITE" id="PS00455">
    <property type="entry name" value="AMP_BINDING"/>
    <property type="match status" value="1"/>
</dbReference>
<dbReference type="FunFam" id="2.30.38.10:FF:000003">
    <property type="entry name" value="Vibriobactin-specific 2,3-dihydroxybenzoate-AMP ligase"/>
    <property type="match status" value="1"/>
</dbReference>
<feature type="domain" description="AMP-dependent synthetase/ligase" evidence="4">
    <location>
        <begin position="44"/>
        <end position="414"/>
    </location>
</feature>
<keyword evidence="2" id="KW-0547">Nucleotide-binding</keyword>
<dbReference type="InterPro" id="IPR050237">
    <property type="entry name" value="ATP-dep_AMP-bd_enzyme"/>
</dbReference>
<dbReference type="Pfam" id="PF00501">
    <property type="entry name" value="AMP-binding"/>
    <property type="match status" value="1"/>
</dbReference>
<evidence type="ECO:0000313" key="6">
    <source>
        <dbReference type="EMBL" id="BCL32512.1"/>
    </source>
</evidence>
<evidence type="ECO:0000313" key="7">
    <source>
        <dbReference type="Proteomes" id="UP000516444"/>
    </source>
</evidence>
<dbReference type="AlphaFoldDB" id="A0A7G1PBU1"/>
<proteinExistence type="predicted"/>
<dbReference type="InterPro" id="IPR000873">
    <property type="entry name" value="AMP-dep_synth/lig_dom"/>
</dbReference>
<gene>
    <name evidence="6" type="primary">dhbE</name>
    <name evidence="6" type="ORF">GCM10017557_73710</name>
</gene>
<dbReference type="EMBL" id="AP023440">
    <property type="protein sequence ID" value="BCL32512.1"/>
    <property type="molecule type" value="Genomic_DNA"/>
</dbReference>
<dbReference type="Gene3D" id="3.30.300.30">
    <property type="match status" value="1"/>
</dbReference>
<evidence type="ECO:0000256" key="1">
    <source>
        <dbReference type="ARBA" id="ARBA00022598"/>
    </source>
</evidence>
<dbReference type="Gene3D" id="2.30.38.10">
    <property type="entry name" value="Luciferase, Domain 3"/>
    <property type="match status" value="1"/>
</dbReference>
<dbReference type="Proteomes" id="UP000516444">
    <property type="component" value="Chromosome"/>
</dbReference>
<dbReference type="Gene3D" id="3.40.50.980">
    <property type="match status" value="2"/>
</dbReference>
<dbReference type="InterPro" id="IPR045851">
    <property type="entry name" value="AMP-bd_C_sf"/>
</dbReference>
<dbReference type="Pfam" id="PF13193">
    <property type="entry name" value="AMP-binding_C"/>
    <property type="match status" value="1"/>
</dbReference>
<evidence type="ECO:0000259" key="5">
    <source>
        <dbReference type="Pfam" id="PF13193"/>
    </source>
</evidence>
<name>A0A7G1PBU1_9ACTN</name>
<dbReference type="PANTHER" id="PTHR43767:SF1">
    <property type="entry name" value="NONRIBOSOMAL PEPTIDE SYNTHASE PES1 (EUROFUNG)-RELATED"/>
    <property type="match status" value="1"/>
</dbReference>
<evidence type="ECO:0000256" key="2">
    <source>
        <dbReference type="ARBA" id="ARBA00022741"/>
    </source>
</evidence>
<evidence type="ECO:0000256" key="3">
    <source>
        <dbReference type="ARBA" id="ARBA00022840"/>
    </source>
</evidence>
<organism evidence="6 7">
    <name type="scientific">Streptomyces aurantiacus</name>
    <dbReference type="NCBI Taxonomy" id="47760"/>
    <lineage>
        <taxon>Bacteria</taxon>
        <taxon>Bacillati</taxon>
        <taxon>Actinomycetota</taxon>
        <taxon>Actinomycetes</taxon>
        <taxon>Kitasatosporales</taxon>
        <taxon>Streptomycetaceae</taxon>
        <taxon>Streptomyces</taxon>
        <taxon>Streptomyces aurantiacus group</taxon>
    </lineage>
</organism>
<keyword evidence="7" id="KW-1185">Reference proteome</keyword>
<keyword evidence="3" id="KW-0067">ATP-binding</keyword>
<dbReference type="InterPro" id="IPR025110">
    <property type="entry name" value="AMP-bd_C"/>
</dbReference>
<protein>
    <submittedName>
        <fullName evidence="6">2,3-dihydroxybenzoate-AMP ligase</fullName>
    </submittedName>
</protein>
<dbReference type="KEGG" id="sgm:GCM10017557_73710"/>
<evidence type="ECO:0000259" key="4">
    <source>
        <dbReference type="Pfam" id="PF00501"/>
    </source>
</evidence>
<reference evidence="6 7" key="1">
    <citation type="journal article" date="2014" name="Int. J. Syst. Evol. Microbiol.">
        <title>Complete genome sequence of Corynebacterium casei LMG S-19264T (=DSM 44701T), isolated from a smear-ripened cheese.</title>
        <authorList>
            <consortium name="US DOE Joint Genome Institute (JGI-PGF)"/>
            <person name="Walter F."/>
            <person name="Albersmeier A."/>
            <person name="Kalinowski J."/>
            <person name="Ruckert C."/>
        </authorList>
    </citation>
    <scope>NUCLEOTIDE SEQUENCE [LARGE SCALE GENOMIC DNA]</scope>
    <source>
        <strain evidence="6 7">JCM 4677</strain>
    </source>
</reference>
<dbReference type="GO" id="GO:0016878">
    <property type="term" value="F:acid-thiol ligase activity"/>
    <property type="evidence" value="ECO:0007669"/>
    <property type="project" value="UniProtKB-ARBA"/>
</dbReference>
<dbReference type="GO" id="GO:0005524">
    <property type="term" value="F:ATP binding"/>
    <property type="evidence" value="ECO:0007669"/>
    <property type="project" value="UniProtKB-KW"/>
</dbReference>
<dbReference type="RefSeq" id="WP_190854127.1">
    <property type="nucleotide sequence ID" value="NZ_AP023440.1"/>
</dbReference>
<dbReference type="SUPFAM" id="SSF56801">
    <property type="entry name" value="Acetyl-CoA synthetase-like"/>
    <property type="match status" value="1"/>
</dbReference>